<keyword evidence="2" id="KW-1185">Reference proteome</keyword>
<accession>A0A7J6AQ31</accession>
<organism evidence="1 2">
    <name type="scientific">Ameiurus melas</name>
    <name type="common">Black bullhead</name>
    <name type="synonym">Silurus melas</name>
    <dbReference type="NCBI Taxonomy" id="219545"/>
    <lineage>
        <taxon>Eukaryota</taxon>
        <taxon>Metazoa</taxon>
        <taxon>Chordata</taxon>
        <taxon>Craniata</taxon>
        <taxon>Vertebrata</taxon>
        <taxon>Euteleostomi</taxon>
        <taxon>Actinopterygii</taxon>
        <taxon>Neopterygii</taxon>
        <taxon>Teleostei</taxon>
        <taxon>Ostariophysi</taxon>
        <taxon>Siluriformes</taxon>
        <taxon>Ictaluridae</taxon>
        <taxon>Ameiurus</taxon>
    </lineage>
</organism>
<evidence type="ECO:0000313" key="2">
    <source>
        <dbReference type="Proteomes" id="UP000593565"/>
    </source>
</evidence>
<dbReference type="Proteomes" id="UP000593565">
    <property type="component" value="Unassembled WGS sequence"/>
</dbReference>
<name>A0A7J6AQ31_AMEME</name>
<sequence>MGGAFPRSSTHSGCDWLCLGDQGHVSDLIGSLLRDGVALHLLLDTKTVFSLVEVCFRRQESGIRVYTDTVLIYSGHSGCGRFDSGLG</sequence>
<dbReference type="EMBL" id="JAAGNN010000009">
    <property type="protein sequence ID" value="KAF4084880.1"/>
    <property type="molecule type" value="Genomic_DNA"/>
</dbReference>
<evidence type="ECO:0000313" key="1">
    <source>
        <dbReference type="EMBL" id="KAF4084880.1"/>
    </source>
</evidence>
<protein>
    <submittedName>
        <fullName evidence="1">Uncharacterized protein</fullName>
    </submittedName>
</protein>
<reference evidence="1 2" key="1">
    <citation type="submission" date="2020-02" db="EMBL/GenBank/DDBJ databases">
        <title>A chromosome-scale genome assembly of the black bullhead catfish (Ameiurus melas).</title>
        <authorList>
            <person name="Wen M."/>
            <person name="Zham M."/>
            <person name="Cabau C."/>
            <person name="Klopp C."/>
            <person name="Donnadieu C."/>
            <person name="Roques C."/>
            <person name="Bouchez O."/>
            <person name="Lampietro C."/>
            <person name="Jouanno E."/>
            <person name="Herpin A."/>
            <person name="Louis A."/>
            <person name="Berthelot C."/>
            <person name="Parey E."/>
            <person name="Roest-Crollius H."/>
            <person name="Braasch I."/>
            <person name="Postlethwait J."/>
            <person name="Robinson-Rechavi M."/>
            <person name="Echchiki A."/>
            <person name="Begum T."/>
            <person name="Montfort J."/>
            <person name="Schartl M."/>
            <person name="Bobe J."/>
            <person name="Guiguen Y."/>
        </authorList>
    </citation>
    <scope>NUCLEOTIDE SEQUENCE [LARGE SCALE GENOMIC DNA]</scope>
    <source>
        <strain evidence="1">M_S1</strain>
        <tissue evidence="1">Blood</tissue>
    </source>
</reference>
<dbReference type="AlphaFoldDB" id="A0A7J6AQ31"/>
<gene>
    <name evidence="1" type="ORF">AMELA_G00111070</name>
</gene>
<comment type="caution">
    <text evidence="1">The sequence shown here is derived from an EMBL/GenBank/DDBJ whole genome shotgun (WGS) entry which is preliminary data.</text>
</comment>
<proteinExistence type="predicted"/>